<evidence type="ECO:0000256" key="4">
    <source>
        <dbReference type="ARBA" id="ARBA00022989"/>
    </source>
</evidence>
<dbReference type="AlphaFoldDB" id="A0AA38HQL6"/>
<dbReference type="PANTHER" id="PTHR21143:SF133">
    <property type="entry name" value="GUSTATORY AND PHEROMONE RECEPTOR 32A-RELATED"/>
    <property type="match status" value="1"/>
</dbReference>
<dbReference type="GO" id="GO:0007635">
    <property type="term" value="P:chemosensory behavior"/>
    <property type="evidence" value="ECO:0007669"/>
    <property type="project" value="TreeGrafter"/>
</dbReference>
<dbReference type="GO" id="GO:0007165">
    <property type="term" value="P:signal transduction"/>
    <property type="evidence" value="ECO:0007669"/>
    <property type="project" value="UniProtKB-KW"/>
</dbReference>
<evidence type="ECO:0000256" key="6">
    <source>
        <dbReference type="ARBA" id="ARBA00023170"/>
    </source>
</evidence>
<evidence type="ECO:0000256" key="1">
    <source>
        <dbReference type="ARBA" id="ARBA00004651"/>
    </source>
</evidence>
<keyword evidence="6 8" id="KW-0675">Receptor</keyword>
<evidence type="ECO:0000313" key="9">
    <source>
        <dbReference type="EMBL" id="KAJ3641794.1"/>
    </source>
</evidence>
<evidence type="ECO:0000313" key="10">
    <source>
        <dbReference type="Proteomes" id="UP001168821"/>
    </source>
</evidence>
<comment type="similarity">
    <text evidence="8">Belongs to the insect chemoreceptor superfamily. Gustatory receptor (GR) family.</text>
</comment>
<dbReference type="Proteomes" id="UP001168821">
    <property type="component" value="Unassembled WGS sequence"/>
</dbReference>
<keyword evidence="4 8" id="KW-1133">Transmembrane helix</keyword>
<feature type="transmembrane region" description="Helical" evidence="8">
    <location>
        <begin position="123"/>
        <end position="143"/>
    </location>
</feature>
<dbReference type="GO" id="GO:0050909">
    <property type="term" value="P:sensory perception of taste"/>
    <property type="evidence" value="ECO:0007669"/>
    <property type="project" value="InterPro"/>
</dbReference>
<proteinExistence type="inferred from homology"/>
<keyword evidence="5 8" id="KW-0472">Membrane</keyword>
<dbReference type="GO" id="GO:0030424">
    <property type="term" value="C:axon"/>
    <property type="evidence" value="ECO:0007669"/>
    <property type="project" value="TreeGrafter"/>
</dbReference>
<evidence type="ECO:0000256" key="8">
    <source>
        <dbReference type="RuleBase" id="RU363108"/>
    </source>
</evidence>
<evidence type="ECO:0000256" key="2">
    <source>
        <dbReference type="ARBA" id="ARBA00022475"/>
    </source>
</evidence>
<keyword evidence="7 8" id="KW-0807">Transducer</keyword>
<dbReference type="GO" id="GO:0005886">
    <property type="term" value="C:plasma membrane"/>
    <property type="evidence" value="ECO:0007669"/>
    <property type="project" value="UniProtKB-SubCell"/>
</dbReference>
<gene>
    <name evidence="9" type="ORF">Zmor_028269</name>
</gene>
<feature type="transmembrane region" description="Helical" evidence="8">
    <location>
        <begin position="344"/>
        <end position="361"/>
    </location>
</feature>
<feature type="transmembrane region" description="Helical" evidence="8">
    <location>
        <begin position="36"/>
        <end position="59"/>
    </location>
</feature>
<dbReference type="EMBL" id="JALNTZ010000009">
    <property type="protein sequence ID" value="KAJ3641794.1"/>
    <property type="molecule type" value="Genomic_DNA"/>
</dbReference>
<comment type="subcellular location">
    <subcellularLocation>
        <location evidence="1 8">Cell membrane</location>
        <topology evidence="1 8">Multi-pass membrane protein</topology>
    </subcellularLocation>
</comment>
<keyword evidence="2 8" id="KW-1003">Cell membrane</keyword>
<comment type="caution">
    <text evidence="9">The sequence shown here is derived from an EMBL/GenBank/DDBJ whole genome shotgun (WGS) entry which is preliminary data.</text>
</comment>
<evidence type="ECO:0000256" key="3">
    <source>
        <dbReference type="ARBA" id="ARBA00022692"/>
    </source>
</evidence>
<dbReference type="GO" id="GO:0008049">
    <property type="term" value="P:male courtship behavior"/>
    <property type="evidence" value="ECO:0007669"/>
    <property type="project" value="TreeGrafter"/>
</dbReference>
<keyword evidence="10" id="KW-1185">Reference proteome</keyword>
<organism evidence="9 10">
    <name type="scientific">Zophobas morio</name>
    <dbReference type="NCBI Taxonomy" id="2755281"/>
    <lineage>
        <taxon>Eukaryota</taxon>
        <taxon>Metazoa</taxon>
        <taxon>Ecdysozoa</taxon>
        <taxon>Arthropoda</taxon>
        <taxon>Hexapoda</taxon>
        <taxon>Insecta</taxon>
        <taxon>Pterygota</taxon>
        <taxon>Neoptera</taxon>
        <taxon>Endopterygota</taxon>
        <taxon>Coleoptera</taxon>
        <taxon>Polyphaga</taxon>
        <taxon>Cucujiformia</taxon>
        <taxon>Tenebrionidae</taxon>
        <taxon>Zophobas</taxon>
    </lineage>
</organism>
<evidence type="ECO:0000256" key="7">
    <source>
        <dbReference type="ARBA" id="ARBA00023224"/>
    </source>
</evidence>
<accession>A0AA38HQL6</accession>
<dbReference type="PANTHER" id="PTHR21143">
    <property type="entry name" value="INVERTEBRATE GUSTATORY RECEPTOR"/>
    <property type="match status" value="1"/>
</dbReference>
<name>A0AA38HQL6_9CUCU</name>
<dbReference type="Pfam" id="PF08395">
    <property type="entry name" value="7tm_7"/>
    <property type="match status" value="1"/>
</dbReference>
<reference evidence="9" key="1">
    <citation type="journal article" date="2023" name="G3 (Bethesda)">
        <title>Whole genome assemblies of Zophobas morio and Tenebrio molitor.</title>
        <authorList>
            <person name="Kaur S."/>
            <person name="Stinson S.A."/>
            <person name="diCenzo G.C."/>
        </authorList>
    </citation>
    <scope>NUCLEOTIDE SEQUENCE</scope>
    <source>
        <strain evidence="9">QUZm001</strain>
    </source>
</reference>
<comment type="function">
    <text evidence="8">Gustatory receptor which mediates acceptance or avoidance behavior, depending on its substrates.</text>
</comment>
<comment type="caution">
    <text evidence="8">Lacks conserved residue(s) required for the propagation of feature annotation.</text>
</comment>
<sequence length="362" mass="42941">MCIVEDIPLWLRTIYRLFGIIQFSCTQTSPFLSFFYRLHCVPVFLLYGYSCFSWLSFLLNIFDRKSVKIDTTVSFVGVLTTTTSMLILVYRSNNLRSLLLKLDEIKRHSCVVTQKAKRDWFKISMWIITMLHLAFIPTLRQWLISSVYYYMPPTIGFCDHLFLDKILECVRSEFVVINQQVLRLRTRIRANPHVKNKETQSMYHLVEELTLRHCDLVTLVLDINKLFDLITLSSMLTWFAYFVDVIYVFVDVLRRVTVRADLVMFVGINLAFMILWLLIMVRGYSRTQQEANKTVGFVHDLWNHLCKNKRVDRRVHHLELVSVRLLNNKLYFSARQFFSLDESFCHLMIATVVTYLVILFQF</sequence>
<feature type="transmembrane region" description="Helical" evidence="8">
    <location>
        <begin position="229"/>
        <end position="250"/>
    </location>
</feature>
<dbReference type="GO" id="GO:0030425">
    <property type="term" value="C:dendrite"/>
    <property type="evidence" value="ECO:0007669"/>
    <property type="project" value="TreeGrafter"/>
</dbReference>
<protein>
    <recommendedName>
        <fullName evidence="8">Gustatory receptor</fullName>
    </recommendedName>
</protein>
<dbReference type="GO" id="GO:0043025">
    <property type="term" value="C:neuronal cell body"/>
    <property type="evidence" value="ECO:0007669"/>
    <property type="project" value="TreeGrafter"/>
</dbReference>
<feature type="transmembrane region" description="Helical" evidence="8">
    <location>
        <begin position="262"/>
        <end position="281"/>
    </location>
</feature>
<evidence type="ECO:0000256" key="5">
    <source>
        <dbReference type="ARBA" id="ARBA00023136"/>
    </source>
</evidence>
<keyword evidence="3 8" id="KW-0812">Transmembrane</keyword>
<dbReference type="InterPro" id="IPR013604">
    <property type="entry name" value="7TM_chemorcpt"/>
</dbReference>